<dbReference type="Pfam" id="PF00005">
    <property type="entry name" value="ABC_tran"/>
    <property type="match status" value="1"/>
</dbReference>
<keyword evidence="11" id="KW-1185">Reference proteome</keyword>
<keyword evidence="5 7" id="KW-1133">Transmembrane helix</keyword>
<protein>
    <submittedName>
        <fullName evidence="10">Multidrug ABC superfamily ATP binding cassette transporter, ATPase and permease protein</fullName>
    </submittedName>
</protein>
<dbReference type="EMBL" id="AYZL01000019">
    <property type="protein sequence ID" value="KRN04068.1"/>
    <property type="molecule type" value="Genomic_DNA"/>
</dbReference>
<feature type="transmembrane region" description="Helical" evidence="7">
    <location>
        <begin position="16"/>
        <end position="37"/>
    </location>
</feature>
<dbReference type="SMART" id="SM00382">
    <property type="entry name" value="AAA"/>
    <property type="match status" value="1"/>
</dbReference>
<dbReference type="PROSITE" id="PS50893">
    <property type="entry name" value="ABC_TRANSPORTER_2"/>
    <property type="match status" value="1"/>
</dbReference>
<feature type="transmembrane region" description="Helical" evidence="7">
    <location>
        <begin position="98"/>
        <end position="125"/>
    </location>
</feature>
<dbReference type="Proteomes" id="UP000051378">
    <property type="component" value="Unassembled WGS sequence"/>
</dbReference>
<dbReference type="InterPro" id="IPR011527">
    <property type="entry name" value="ABC1_TM_dom"/>
</dbReference>
<dbReference type="PROSITE" id="PS50929">
    <property type="entry name" value="ABC_TM1F"/>
    <property type="match status" value="1"/>
</dbReference>
<evidence type="ECO:0000313" key="11">
    <source>
        <dbReference type="Proteomes" id="UP000051378"/>
    </source>
</evidence>
<dbReference type="InterPro" id="IPR017871">
    <property type="entry name" value="ABC_transporter-like_CS"/>
</dbReference>
<reference evidence="10 11" key="1">
    <citation type="journal article" date="2015" name="Genome Announc.">
        <title>Expanding the biotechnology potential of lactobacilli through comparative genomics of 213 strains and associated genera.</title>
        <authorList>
            <person name="Sun Z."/>
            <person name="Harris H.M."/>
            <person name="McCann A."/>
            <person name="Guo C."/>
            <person name="Argimon S."/>
            <person name="Zhang W."/>
            <person name="Yang X."/>
            <person name="Jeffery I.B."/>
            <person name="Cooney J.C."/>
            <person name="Kagawa T.F."/>
            <person name="Liu W."/>
            <person name="Song Y."/>
            <person name="Salvetti E."/>
            <person name="Wrobel A."/>
            <person name="Rasinkangas P."/>
            <person name="Parkhill J."/>
            <person name="Rea M.C."/>
            <person name="O'Sullivan O."/>
            <person name="Ritari J."/>
            <person name="Douillard F.P."/>
            <person name="Paul Ross R."/>
            <person name="Yang R."/>
            <person name="Briner A.E."/>
            <person name="Felis G.E."/>
            <person name="de Vos W.M."/>
            <person name="Barrangou R."/>
            <person name="Klaenhammer T.R."/>
            <person name="Caufield P.W."/>
            <person name="Cui Y."/>
            <person name="Zhang H."/>
            <person name="O'Toole P.W."/>
        </authorList>
    </citation>
    <scope>NUCLEOTIDE SEQUENCE [LARGE SCALE GENOMIC DNA]</scope>
    <source>
        <strain evidence="10 11">DSM 23037</strain>
    </source>
</reference>
<evidence type="ECO:0000256" key="5">
    <source>
        <dbReference type="ARBA" id="ARBA00022989"/>
    </source>
</evidence>
<dbReference type="InterPro" id="IPR003439">
    <property type="entry name" value="ABC_transporter-like_ATP-bd"/>
</dbReference>
<evidence type="ECO:0000256" key="7">
    <source>
        <dbReference type="SAM" id="Phobius"/>
    </source>
</evidence>
<evidence type="ECO:0000256" key="4">
    <source>
        <dbReference type="ARBA" id="ARBA00022840"/>
    </source>
</evidence>
<dbReference type="GO" id="GO:0016887">
    <property type="term" value="F:ATP hydrolysis activity"/>
    <property type="evidence" value="ECO:0007669"/>
    <property type="project" value="InterPro"/>
</dbReference>
<keyword evidence="6 7" id="KW-0472">Membrane</keyword>
<comment type="subcellular location">
    <subcellularLocation>
        <location evidence="1">Cell membrane</location>
        <topology evidence="1">Multi-pass membrane protein</topology>
    </subcellularLocation>
</comment>
<organism evidence="10 11">
    <name type="scientific">Holzapfeliella floricola DSM 23037 = JCM 16512</name>
    <dbReference type="NCBI Taxonomy" id="1423744"/>
    <lineage>
        <taxon>Bacteria</taxon>
        <taxon>Bacillati</taxon>
        <taxon>Bacillota</taxon>
        <taxon>Bacilli</taxon>
        <taxon>Lactobacillales</taxon>
        <taxon>Lactobacillaceae</taxon>
        <taxon>Holzapfeliella</taxon>
    </lineage>
</organism>
<dbReference type="Gene3D" id="1.20.1560.10">
    <property type="entry name" value="ABC transporter type 1, transmembrane domain"/>
    <property type="match status" value="1"/>
</dbReference>
<dbReference type="AlphaFoldDB" id="A0A0R2DVC2"/>
<dbReference type="InterPro" id="IPR036640">
    <property type="entry name" value="ABC1_TM_sf"/>
</dbReference>
<dbReference type="GO" id="GO:0034040">
    <property type="term" value="F:ATPase-coupled lipid transmembrane transporter activity"/>
    <property type="evidence" value="ECO:0007669"/>
    <property type="project" value="TreeGrafter"/>
</dbReference>
<comment type="caution">
    <text evidence="10">The sequence shown here is derived from an EMBL/GenBank/DDBJ whole genome shotgun (WGS) entry which is preliminary data.</text>
</comment>
<evidence type="ECO:0000256" key="3">
    <source>
        <dbReference type="ARBA" id="ARBA00022741"/>
    </source>
</evidence>
<dbReference type="InterPro" id="IPR027417">
    <property type="entry name" value="P-loop_NTPase"/>
</dbReference>
<evidence type="ECO:0000259" key="8">
    <source>
        <dbReference type="PROSITE" id="PS50893"/>
    </source>
</evidence>
<dbReference type="GO" id="GO:0005524">
    <property type="term" value="F:ATP binding"/>
    <property type="evidence" value="ECO:0007669"/>
    <property type="project" value="UniProtKB-KW"/>
</dbReference>
<keyword evidence="2 7" id="KW-0812">Transmembrane</keyword>
<feature type="domain" description="ABC transmembrane type-1" evidence="9">
    <location>
        <begin position="1"/>
        <end position="259"/>
    </location>
</feature>
<dbReference type="Pfam" id="PF00664">
    <property type="entry name" value="ABC_membrane"/>
    <property type="match status" value="1"/>
</dbReference>
<dbReference type="InterPro" id="IPR039421">
    <property type="entry name" value="Type_1_exporter"/>
</dbReference>
<evidence type="ECO:0000259" key="9">
    <source>
        <dbReference type="PROSITE" id="PS50929"/>
    </source>
</evidence>
<dbReference type="PATRIC" id="fig|1423744.4.peg.616"/>
<proteinExistence type="predicted"/>
<dbReference type="CDD" id="cd03228">
    <property type="entry name" value="ABCC_MRP_Like"/>
    <property type="match status" value="1"/>
</dbReference>
<feature type="transmembrane region" description="Helical" evidence="7">
    <location>
        <begin position="201"/>
        <end position="221"/>
    </location>
</feature>
<dbReference type="PANTHER" id="PTHR24221:SF654">
    <property type="entry name" value="ATP-BINDING CASSETTE SUB-FAMILY B MEMBER 6"/>
    <property type="match status" value="1"/>
</dbReference>
<dbReference type="STRING" id="1423744.FC86_GL000599"/>
<keyword evidence="3" id="KW-0547">Nucleotide-binding</keyword>
<dbReference type="SUPFAM" id="SSF90123">
    <property type="entry name" value="ABC transporter transmembrane region"/>
    <property type="match status" value="1"/>
</dbReference>
<feature type="domain" description="ABC transporter" evidence="8">
    <location>
        <begin position="286"/>
        <end position="489"/>
    </location>
</feature>
<dbReference type="GO" id="GO:0005886">
    <property type="term" value="C:plasma membrane"/>
    <property type="evidence" value="ECO:0007669"/>
    <property type="project" value="UniProtKB-SubCell"/>
</dbReference>
<dbReference type="PANTHER" id="PTHR24221">
    <property type="entry name" value="ATP-BINDING CASSETTE SUB-FAMILY B"/>
    <property type="match status" value="1"/>
</dbReference>
<evidence type="ECO:0000256" key="6">
    <source>
        <dbReference type="ARBA" id="ARBA00023136"/>
    </source>
</evidence>
<evidence type="ECO:0000313" key="10">
    <source>
        <dbReference type="EMBL" id="KRN04068.1"/>
    </source>
</evidence>
<accession>A0A0R2DVC2</accession>
<evidence type="ECO:0000256" key="2">
    <source>
        <dbReference type="ARBA" id="ARBA00022692"/>
    </source>
</evidence>
<sequence>MNNFITIATQGNYSELIQTIVISVVGLIALFGLDIIYIRVKNRLVQSCNENIKIKLFKHLMSKSHGDPVKEDVSLMTNDLKQLETKGILNEISIMRNVLMFLFAIGYGILLDYVTILVFFGASLLPVLASKIFSSKIKATSQEWSKENSAYMGKTTDYISGIDTIVNYKAQNVAEKNFNQSATALEKELTKMNDMVGISTYTVNAVANLAILSLAIGFGIFRVLSGFLTVGQLIAIVQISNNLINPLLAMLGAVNERQTTADTSQLLRSINDDSHQGEDNIEVNSLQIQNGAIALEGKPLFDNLNLTINKGEKVLIVAPSGYGKSTLLKAIAGFLDFSEGSYYINGQSSSHASLKTAASLIKQDPFIFDNTILFNITMGNEYRQSDLEAVIQAAQLEEVVASKGLDYQVGENGNNLSGGQIQRLEIARGLLANRSMILADEVTSALDVETGDKISNYLLNAKQTLIEVSHKVSDDQLKKYDQVVYLDKLG</sequence>
<dbReference type="SUPFAM" id="SSF52540">
    <property type="entry name" value="P-loop containing nucleoside triphosphate hydrolases"/>
    <property type="match status" value="1"/>
</dbReference>
<gene>
    <name evidence="10" type="ORF">FC86_GL000599</name>
</gene>
<dbReference type="PROSITE" id="PS00211">
    <property type="entry name" value="ABC_TRANSPORTER_1"/>
    <property type="match status" value="1"/>
</dbReference>
<dbReference type="Gene3D" id="3.40.50.300">
    <property type="entry name" value="P-loop containing nucleotide triphosphate hydrolases"/>
    <property type="match status" value="1"/>
</dbReference>
<name>A0A0R2DVC2_9LACO</name>
<dbReference type="InterPro" id="IPR003593">
    <property type="entry name" value="AAA+_ATPase"/>
</dbReference>
<keyword evidence="4" id="KW-0067">ATP-binding</keyword>
<evidence type="ECO:0000256" key="1">
    <source>
        <dbReference type="ARBA" id="ARBA00004651"/>
    </source>
</evidence>
<dbReference type="GO" id="GO:0140359">
    <property type="term" value="F:ABC-type transporter activity"/>
    <property type="evidence" value="ECO:0007669"/>
    <property type="project" value="InterPro"/>
</dbReference>